<evidence type="ECO:0000313" key="3">
    <source>
        <dbReference type="Proteomes" id="UP000324222"/>
    </source>
</evidence>
<evidence type="ECO:0000313" key="2">
    <source>
        <dbReference type="EMBL" id="MPC20612.1"/>
    </source>
</evidence>
<feature type="compositionally biased region" description="Polar residues" evidence="1">
    <location>
        <begin position="1"/>
        <end position="18"/>
    </location>
</feature>
<keyword evidence="3" id="KW-1185">Reference proteome</keyword>
<gene>
    <name evidence="2" type="ORF">E2C01_013565</name>
</gene>
<accession>A0A5B7DGL2</accession>
<protein>
    <submittedName>
        <fullName evidence="2">Uncharacterized protein</fullName>
    </submittedName>
</protein>
<proteinExistence type="predicted"/>
<dbReference type="Proteomes" id="UP000324222">
    <property type="component" value="Unassembled WGS sequence"/>
</dbReference>
<feature type="region of interest" description="Disordered" evidence="1">
    <location>
        <begin position="1"/>
        <end position="27"/>
    </location>
</feature>
<organism evidence="2 3">
    <name type="scientific">Portunus trituberculatus</name>
    <name type="common">Swimming crab</name>
    <name type="synonym">Neptunus trituberculatus</name>
    <dbReference type="NCBI Taxonomy" id="210409"/>
    <lineage>
        <taxon>Eukaryota</taxon>
        <taxon>Metazoa</taxon>
        <taxon>Ecdysozoa</taxon>
        <taxon>Arthropoda</taxon>
        <taxon>Crustacea</taxon>
        <taxon>Multicrustacea</taxon>
        <taxon>Malacostraca</taxon>
        <taxon>Eumalacostraca</taxon>
        <taxon>Eucarida</taxon>
        <taxon>Decapoda</taxon>
        <taxon>Pleocyemata</taxon>
        <taxon>Brachyura</taxon>
        <taxon>Eubrachyura</taxon>
        <taxon>Portunoidea</taxon>
        <taxon>Portunidae</taxon>
        <taxon>Portuninae</taxon>
        <taxon>Portunus</taxon>
    </lineage>
</organism>
<comment type="caution">
    <text evidence="2">The sequence shown here is derived from an EMBL/GenBank/DDBJ whole genome shotgun (WGS) entry which is preliminary data.</text>
</comment>
<sequence>MVSTPSADSAAATFSGSDNPGMENRRSNLLLPFSPVTMTEPSSAFTSSRPSTKSFTSMTILYPSSSFETVAAWLSSSLITLRRFLYVWI</sequence>
<dbReference type="EMBL" id="VSRR010000891">
    <property type="protein sequence ID" value="MPC20612.1"/>
    <property type="molecule type" value="Genomic_DNA"/>
</dbReference>
<reference evidence="2 3" key="1">
    <citation type="submission" date="2019-05" db="EMBL/GenBank/DDBJ databases">
        <title>Another draft genome of Portunus trituberculatus and its Hox gene families provides insights of decapod evolution.</title>
        <authorList>
            <person name="Jeong J.-H."/>
            <person name="Song I."/>
            <person name="Kim S."/>
            <person name="Choi T."/>
            <person name="Kim D."/>
            <person name="Ryu S."/>
            <person name="Kim W."/>
        </authorList>
    </citation>
    <scope>NUCLEOTIDE SEQUENCE [LARGE SCALE GENOMIC DNA]</scope>
    <source>
        <tissue evidence="2">Muscle</tissue>
    </source>
</reference>
<name>A0A5B7DGL2_PORTR</name>
<dbReference type="AlphaFoldDB" id="A0A5B7DGL2"/>
<evidence type="ECO:0000256" key="1">
    <source>
        <dbReference type="SAM" id="MobiDB-lite"/>
    </source>
</evidence>